<name>A0ABR3LBY4_9TELE</name>
<proteinExistence type="predicted"/>
<reference evidence="1 2" key="1">
    <citation type="submission" date="2023-09" db="EMBL/GenBank/DDBJ databases">
        <authorList>
            <person name="Wang M."/>
        </authorList>
    </citation>
    <scope>NUCLEOTIDE SEQUENCE [LARGE SCALE GENOMIC DNA]</scope>
    <source>
        <strain evidence="1">GT-2023</strain>
        <tissue evidence="1">Liver</tissue>
    </source>
</reference>
<gene>
    <name evidence="1" type="ORF">QQF64_021417</name>
</gene>
<keyword evidence="2" id="KW-1185">Reference proteome</keyword>
<dbReference type="Proteomes" id="UP001558613">
    <property type="component" value="Unassembled WGS sequence"/>
</dbReference>
<organism evidence="1 2">
    <name type="scientific">Cirrhinus molitorella</name>
    <name type="common">mud carp</name>
    <dbReference type="NCBI Taxonomy" id="172907"/>
    <lineage>
        <taxon>Eukaryota</taxon>
        <taxon>Metazoa</taxon>
        <taxon>Chordata</taxon>
        <taxon>Craniata</taxon>
        <taxon>Vertebrata</taxon>
        <taxon>Euteleostomi</taxon>
        <taxon>Actinopterygii</taxon>
        <taxon>Neopterygii</taxon>
        <taxon>Teleostei</taxon>
        <taxon>Ostariophysi</taxon>
        <taxon>Cypriniformes</taxon>
        <taxon>Cyprinidae</taxon>
        <taxon>Labeoninae</taxon>
        <taxon>Labeonini</taxon>
        <taxon>Cirrhinus</taxon>
    </lineage>
</organism>
<accession>A0ABR3LBY4</accession>
<evidence type="ECO:0000313" key="1">
    <source>
        <dbReference type="EMBL" id="KAL1250412.1"/>
    </source>
</evidence>
<evidence type="ECO:0000313" key="2">
    <source>
        <dbReference type="Proteomes" id="UP001558613"/>
    </source>
</evidence>
<sequence>MVMNYIGVLKATIKKNRIPVHLKLQKVGLCVEEYINHLVDQDTLNQTKNRFWLNSSTLDCTHQTSSSLYVNDPPVFIWDV</sequence>
<dbReference type="EMBL" id="JAYMGO010000023">
    <property type="protein sequence ID" value="KAL1250412.1"/>
    <property type="molecule type" value="Genomic_DNA"/>
</dbReference>
<comment type="caution">
    <text evidence="1">The sequence shown here is derived from an EMBL/GenBank/DDBJ whole genome shotgun (WGS) entry which is preliminary data.</text>
</comment>
<protein>
    <submittedName>
        <fullName evidence="1">Uncharacterized protein</fullName>
    </submittedName>
</protein>